<reference evidence="2 3" key="1">
    <citation type="submission" date="2023-03" db="EMBL/GenBank/DDBJ databases">
        <title>High recombination rates correlate with genetic variation in Cardiocondyla obscurior ants.</title>
        <authorList>
            <person name="Errbii M."/>
        </authorList>
    </citation>
    <scope>NUCLEOTIDE SEQUENCE [LARGE SCALE GENOMIC DNA]</scope>
    <source>
        <strain evidence="2">Alpha-2009</strain>
        <tissue evidence="2">Whole body</tissue>
    </source>
</reference>
<dbReference type="AlphaFoldDB" id="A0AAW2EHI7"/>
<protein>
    <submittedName>
        <fullName evidence="2">Uncharacterized protein</fullName>
    </submittedName>
</protein>
<keyword evidence="3" id="KW-1185">Reference proteome</keyword>
<sequence>MVELKKKLIVKKEQEQKKRENNITILSRTVKNNKTYADAVTIRTEENLTSQKTQKHVTPNYKRKQYSRVSKTNNDYNRNATKTTRQICRNNKKYRNKNELYAKYY</sequence>
<accession>A0AAW2EHI7</accession>
<proteinExistence type="predicted"/>
<evidence type="ECO:0000313" key="3">
    <source>
        <dbReference type="Proteomes" id="UP001430953"/>
    </source>
</evidence>
<dbReference type="EMBL" id="JADYXP020000024">
    <property type="protein sequence ID" value="KAL0101831.1"/>
    <property type="molecule type" value="Genomic_DNA"/>
</dbReference>
<feature type="compositionally biased region" description="Polar residues" evidence="1">
    <location>
        <begin position="67"/>
        <end position="83"/>
    </location>
</feature>
<organism evidence="2 3">
    <name type="scientific">Cardiocondyla obscurior</name>
    <dbReference type="NCBI Taxonomy" id="286306"/>
    <lineage>
        <taxon>Eukaryota</taxon>
        <taxon>Metazoa</taxon>
        <taxon>Ecdysozoa</taxon>
        <taxon>Arthropoda</taxon>
        <taxon>Hexapoda</taxon>
        <taxon>Insecta</taxon>
        <taxon>Pterygota</taxon>
        <taxon>Neoptera</taxon>
        <taxon>Endopterygota</taxon>
        <taxon>Hymenoptera</taxon>
        <taxon>Apocrita</taxon>
        <taxon>Aculeata</taxon>
        <taxon>Formicoidea</taxon>
        <taxon>Formicidae</taxon>
        <taxon>Myrmicinae</taxon>
        <taxon>Cardiocondyla</taxon>
    </lineage>
</organism>
<comment type="caution">
    <text evidence="2">The sequence shown here is derived from an EMBL/GenBank/DDBJ whole genome shotgun (WGS) entry which is preliminary data.</text>
</comment>
<name>A0AAW2EHI7_9HYME</name>
<feature type="region of interest" description="Disordered" evidence="1">
    <location>
        <begin position="49"/>
        <end position="83"/>
    </location>
</feature>
<evidence type="ECO:0000313" key="2">
    <source>
        <dbReference type="EMBL" id="KAL0101831.1"/>
    </source>
</evidence>
<dbReference type="Proteomes" id="UP001430953">
    <property type="component" value="Unassembled WGS sequence"/>
</dbReference>
<evidence type="ECO:0000256" key="1">
    <source>
        <dbReference type="SAM" id="MobiDB-lite"/>
    </source>
</evidence>
<gene>
    <name evidence="2" type="ORF">PUN28_019165</name>
</gene>